<sequence>MDERGQLGEWEGLGWDG</sequence>
<organism evidence="1">
    <name type="scientific">Zea mays</name>
    <name type="common">Maize</name>
    <dbReference type="NCBI Taxonomy" id="4577"/>
    <lineage>
        <taxon>Eukaryota</taxon>
        <taxon>Viridiplantae</taxon>
        <taxon>Streptophyta</taxon>
        <taxon>Embryophyta</taxon>
        <taxon>Tracheophyta</taxon>
        <taxon>Spermatophyta</taxon>
        <taxon>Magnoliopsida</taxon>
        <taxon>Liliopsida</taxon>
        <taxon>Poales</taxon>
        <taxon>Poaceae</taxon>
        <taxon>PACMAD clade</taxon>
        <taxon>Panicoideae</taxon>
        <taxon>Andropogonodae</taxon>
        <taxon>Andropogoneae</taxon>
        <taxon>Tripsacinae</taxon>
        <taxon>Zea</taxon>
    </lineage>
</organism>
<proteinExistence type="evidence at transcript level"/>
<reference evidence="1" key="1">
    <citation type="journal article" date="2009" name="PLoS Genet.">
        <title>Sequencing, mapping, and analysis of 27,455 maize full-length cDNAs.</title>
        <authorList>
            <person name="Soderlund C."/>
            <person name="Descour A."/>
            <person name="Kudrna D."/>
            <person name="Bomhoff M."/>
            <person name="Boyd L."/>
            <person name="Currie J."/>
            <person name="Angelova A."/>
            <person name="Collura K."/>
            <person name="Wissotski M."/>
            <person name="Ashley E."/>
            <person name="Morrow D."/>
            <person name="Fernandes J."/>
            <person name="Walbot V."/>
            <person name="Yu Y."/>
        </authorList>
    </citation>
    <scope>NUCLEOTIDE SEQUENCE</scope>
    <source>
        <strain evidence="1">B73</strain>
    </source>
</reference>
<name>C4J0T6_MAIZE</name>
<accession>C4J0T6</accession>
<dbReference type="EMBL" id="BT084433">
    <property type="protein sequence ID" value="ACR34786.1"/>
    <property type="molecule type" value="mRNA"/>
</dbReference>
<evidence type="ECO:0000313" key="1">
    <source>
        <dbReference type="EMBL" id="ACR34786.1"/>
    </source>
</evidence>
<reference evidence="1" key="2">
    <citation type="submission" date="2012-06" db="EMBL/GenBank/DDBJ databases">
        <authorList>
            <person name="Yu Y."/>
            <person name="Currie J."/>
            <person name="Lomeli R."/>
            <person name="Angelova A."/>
            <person name="Collura K."/>
            <person name="Wissotski M."/>
            <person name="Campos D."/>
            <person name="Kudrna D."/>
            <person name="Golser W."/>
            <person name="Ashely E."/>
            <person name="Descour A."/>
            <person name="Fernandes J."/>
            <person name="Soderlund C."/>
            <person name="Walbot V."/>
        </authorList>
    </citation>
    <scope>NUCLEOTIDE SEQUENCE</scope>
    <source>
        <strain evidence="1">B73</strain>
    </source>
</reference>
<protein>
    <submittedName>
        <fullName evidence="1">Uncharacterized protein</fullName>
    </submittedName>
</protein>
<dbReference type="AlphaFoldDB" id="C4J0T6"/>